<reference evidence="1" key="1">
    <citation type="submission" date="2020-05" db="EMBL/GenBank/DDBJ databases">
        <authorList>
            <person name="Rincon C."/>
            <person name="Sanders R I."/>
            <person name="Robbins C."/>
            <person name="Chaturvedi A."/>
        </authorList>
    </citation>
    <scope>NUCLEOTIDE SEQUENCE</scope>
    <source>
        <strain evidence="1">CHB12</strain>
    </source>
</reference>
<gene>
    <name evidence="1" type="ORF">CHRIB12_LOCUS18282</name>
</gene>
<protein>
    <recommendedName>
        <fullName evidence="3">F-box domain-containing protein</fullName>
    </recommendedName>
</protein>
<comment type="caution">
    <text evidence="1">The sequence shown here is derived from an EMBL/GenBank/DDBJ whole genome shotgun (WGS) entry which is preliminary data.</text>
</comment>
<evidence type="ECO:0008006" key="3">
    <source>
        <dbReference type="Google" id="ProtNLM"/>
    </source>
</evidence>
<dbReference type="AlphaFoldDB" id="A0A915ZM96"/>
<evidence type="ECO:0000313" key="1">
    <source>
        <dbReference type="EMBL" id="CAB5383186.1"/>
    </source>
</evidence>
<organism evidence="1 2">
    <name type="scientific">Rhizophagus irregularis</name>
    <dbReference type="NCBI Taxonomy" id="588596"/>
    <lineage>
        <taxon>Eukaryota</taxon>
        <taxon>Fungi</taxon>
        <taxon>Fungi incertae sedis</taxon>
        <taxon>Mucoromycota</taxon>
        <taxon>Glomeromycotina</taxon>
        <taxon>Glomeromycetes</taxon>
        <taxon>Glomerales</taxon>
        <taxon>Glomeraceae</taxon>
        <taxon>Rhizophagus</taxon>
    </lineage>
</organism>
<dbReference type="Proteomes" id="UP000684084">
    <property type="component" value="Unassembled WGS sequence"/>
</dbReference>
<accession>A0A915ZM96</accession>
<name>A0A915ZM96_9GLOM</name>
<sequence>MLLLNFFKKKKNENNVGNSKTLPPELIRSIVLHLKNDKKSLHSCLLVSRDWCKETVDLLWKQPFHFLYTCNKINPSVFSRFKNSKRCHCSNEKRQYQATNLLMTYLLIKHDKAFVEKGIIKAKSERITFDYFEFLFVLDLHELYCAIKDWNQWNKSNSKFSKDNYSPLTFGSIMKYFIMNTPKLKILSFDTKFIFYKINNINPCSFLINVDKYDRDDVNDDCNRFSYWDNYIIKLLIKESKIPEITQFFANLTELILTIRERKYEIFSFLSLICYNIQKLIIRIDYPIYSFCGNGTATEISRESYYLASLIRSQHNLVHLELFDIPEMGINEILKSLKESQHNSLKTLIFNNARINYNSTILSYMKYLQNLQELRFNKCVCNRIVFFNNKKNKKDIFDDEKNYEEGLWLPNLKYLQVGYIDDEKREELNELSLIISSILIRCSPLINSTVSPLY</sequence>
<dbReference type="EMBL" id="CAGKOT010000048">
    <property type="protein sequence ID" value="CAB5383186.1"/>
    <property type="molecule type" value="Genomic_DNA"/>
</dbReference>
<dbReference type="VEuPathDB" id="FungiDB:RhiirFUN_025515"/>
<proteinExistence type="predicted"/>
<dbReference type="OrthoDB" id="2329418at2759"/>
<evidence type="ECO:0000313" key="2">
    <source>
        <dbReference type="Proteomes" id="UP000684084"/>
    </source>
</evidence>